<sequence length="224" mass="24218">MTSGVAIGFRTGWPQAGGQRPPGLQRAPGAVEQPAPGRGRGCAVMIAAEAAAQSALPAVPGAAAAAGVSEREEPAWPWKDAPIRALVQRIHQLQAERAQAFRRLEEGHRQYLHSGPPYDFPRYRSTVHEVTQAFAAASREVLAVEAELAGRRAQPLLAGHVRSLQQLEETRLATVALLQLMGAPELTGQEDPLQMHQLKMKVIKTMEAISEVLQDLKFDAESSE</sequence>
<dbReference type="VGNC" id="VGNC:22315">
    <property type="gene designation" value="REX1BD"/>
</dbReference>
<dbReference type="Pfam" id="PF14966">
    <property type="entry name" value="DNA_repr_REX1B"/>
    <property type="match status" value="1"/>
</dbReference>
<evidence type="ECO:0000256" key="1">
    <source>
        <dbReference type="SAM" id="Coils"/>
    </source>
</evidence>
<reference evidence="3 4" key="1">
    <citation type="journal article" date="2009" name="Science">
        <title>Genome sequence, comparative analysis, and population genetics of the domestic horse.</title>
        <authorList>
            <consortium name="Broad Institute Genome Sequencing Platform"/>
            <consortium name="Broad Institute Whole Genome Assembly Team"/>
            <person name="Wade C.M."/>
            <person name="Giulotto E."/>
            <person name="Sigurdsson S."/>
            <person name="Zoli M."/>
            <person name="Gnerre S."/>
            <person name="Imsland F."/>
            <person name="Lear T.L."/>
            <person name="Adelson D.L."/>
            <person name="Bailey E."/>
            <person name="Bellone R.R."/>
            <person name="Bloecker H."/>
            <person name="Distl O."/>
            <person name="Edgar R.C."/>
            <person name="Garber M."/>
            <person name="Leeb T."/>
            <person name="Mauceli E."/>
            <person name="MacLeod J.N."/>
            <person name="Penedo M.C.T."/>
            <person name="Raison J.M."/>
            <person name="Sharpe T."/>
            <person name="Vogel J."/>
            <person name="Andersson L."/>
            <person name="Antczak D.F."/>
            <person name="Biagi T."/>
            <person name="Binns M.M."/>
            <person name="Chowdhary B.P."/>
            <person name="Coleman S.J."/>
            <person name="Della Valle G."/>
            <person name="Fryc S."/>
            <person name="Guerin G."/>
            <person name="Hasegawa T."/>
            <person name="Hill E.W."/>
            <person name="Jurka J."/>
            <person name="Kiialainen A."/>
            <person name="Lindgren G."/>
            <person name="Liu J."/>
            <person name="Magnani E."/>
            <person name="Mickelson J.R."/>
            <person name="Murray J."/>
            <person name="Nergadze S.G."/>
            <person name="Onofrio R."/>
            <person name="Pedroni S."/>
            <person name="Piras M.F."/>
            <person name="Raudsepp T."/>
            <person name="Rocchi M."/>
            <person name="Roeed K.H."/>
            <person name="Ryder O.A."/>
            <person name="Searle S."/>
            <person name="Skow L."/>
            <person name="Swinburne J.E."/>
            <person name="Syvaenen A.C."/>
            <person name="Tozaki T."/>
            <person name="Valberg S.J."/>
            <person name="Vaudin M."/>
            <person name="White J.R."/>
            <person name="Zody M.C."/>
            <person name="Lander E.S."/>
            <person name="Lindblad-Toh K."/>
        </authorList>
    </citation>
    <scope>NUCLEOTIDE SEQUENCE [LARGE SCALE GENOMIC DNA]</scope>
    <source>
        <strain evidence="3 4">Thoroughbred</strain>
    </source>
</reference>
<name>F6S4X2_HORSE</name>
<proteinExistence type="predicted"/>
<evidence type="ECO:0000313" key="3">
    <source>
        <dbReference type="Ensembl" id="ENSECAP00000018863.2"/>
    </source>
</evidence>
<dbReference type="GeneTree" id="ENSGT00390000011631"/>
<dbReference type="AlphaFoldDB" id="F6S4X2"/>
<dbReference type="InterPro" id="IPR039491">
    <property type="entry name" value="REX1-B"/>
</dbReference>
<keyword evidence="1" id="KW-0175">Coiled coil</keyword>
<dbReference type="HOGENOM" id="CLU_103386_0_0_1"/>
<dbReference type="Proteomes" id="UP000002281">
    <property type="component" value="Chromosome 21"/>
</dbReference>
<dbReference type="Ensembl" id="ENSECAT00000022805.3">
    <property type="protein sequence ID" value="ENSECAP00000018863.2"/>
    <property type="gene ID" value="ENSECAG00000021433.4"/>
</dbReference>
<keyword evidence="4" id="KW-1185">Reference proteome</keyword>
<organism evidence="3 4">
    <name type="scientific">Equus caballus</name>
    <name type="common">Horse</name>
    <dbReference type="NCBI Taxonomy" id="9796"/>
    <lineage>
        <taxon>Eukaryota</taxon>
        <taxon>Metazoa</taxon>
        <taxon>Chordata</taxon>
        <taxon>Craniata</taxon>
        <taxon>Vertebrata</taxon>
        <taxon>Euteleostomi</taxon>
        <taxon>Mammalia</taxon>
        <taxon>Eutheria</taxon>
        <taxon>Laurasiatheria</taxon>
        <taxon>Perissodactyla</taxon>
        <taxon>Equidae</taxon>
        <taxon>Equus</taxon>
    </lineage>
</organism>
<reference evidence="3" key="3">
    <citation type="submission" date="2025-09" db="UniProtKB">
        <authorList>
            <consortium name="Ensembl"/>
        </authorList>
    </citation>
    <scope>IDENTIFICATION</scope>
    <source>
        <strain evidence="3">Thoroughbred</strain>
    </source>
</reference>
<accession>F6S4X2</accession>
<gene>
    <name evidence="3 5" type="primary">REX1BD</name>
</gene>
<evidence type="ECO:0000256" key="2">
    <source>
        <dbReference type="SAM" id="MobiDB-lite"/>
    </source>
</evidence>
<evidence type="ECO:0000313" key="5">
    <source>
        <dbReference type="VGNC" id="VGNC:22315"/>
    </source>
</evidence>
<dbReference type="PANTHER" id="PTHR28309:SF1">
    <property type="entry name" value="REQUIRED FOR EXCISION 1-B DOMAIN-CONTAINING PROTEIN"/>
    <property type="match status" value="1"/>
</dbReference>
<dbReference type="PANTHER" id="PTHR28309">
    <property type="entry name" value="REQUIRED FOR EXCISION 1-B DOMAIN-CONTAINING PROTEIN"/>
    <property type="match status" value="1"/>
</dbReference>
<protein>
    <submittedName>
        <fullName evidence="3">Required for excision 1-B domain containing</fullName>
    </submittedName>
</protein>
<feature type="region of interest" description="Disordered" evidence="2">
    <location>
        <begin position="1"/>
        <end position="38"/>
    </location>
</feature>
<reference evidence="3" key="2">
    <citation type="submission" date="2025-08" db="UniProtKB">
        <authorList>
            <consortium name="Ensembl"/>
        </authorList>
    </citation>
    <scope>IDENTIFICATION</scope>
    <source>
        <strain evidence="3">Thoroughbred</strain>
    </source>
</reference>
<dbReference type="Bgee" id="ENSECAG00000021433">
    <property type="expression patterns" value="Expressed in triceps brachii and 23 other cell types or tissues"/>
</dbReference>
<feature type="coiled-coil region" evidence="1">
    <location>
        <begin position="83"/>
        <end position="110"/>
    </location>
</feature>
<evidence type="ECO:0000313" key="4">
    <source>
        <dbReference type="Proteomes" id="UP000002281"/>
    </source>
</evidence>